<proteinExistence type="predicted"/>
<dbReference type="Proteomes" id="UP000299102">
    <property type="component" value="Unassembled WGS sequence"/>
</dbReference>
<dbReference type="InterPro" id="IPR031986">
    <property type="entry name" value="GD_N"/>
</dbReference>
<dbReference type="EMBL" id="BGZK01000006">
    <property type="protein sequence ID" value="GBP00588.1"/>
    <property type="molecule type" value="Genomic_DNA"/>
</dbReference>
<dbReference type="InterPro" id="IPR043504">
    <property type="entry name" value="Peptidase_S1_PA_chymotrypsin"/>
</dbReference>
<keyword evidence="4" id="KW-1185">Reference proteome</keyword>
<dbReference type="STRING" id="151549.A0A4C1SHC6"/>
<dbReference type="Pfam" id="PF16030">
    <property type="entry name" value="GD_N"/>
    <property type="match status" value="1"/>
</dbReference>
<evidence type="ECO:0000313" key="4">
    <source>
        <dbReference type="Proteomes" id="UP000299102"/>
    </source>
</evidence>
<gene>
    <name evidence="3" type="ORF">EVAR_76881_1</name>
</gene>
<reference evidence="3 4" key="1">
    <citation type="journal article" date="2019" name="Commun. Biol.">
        <title>The bagworm genome reveals a unique fibroin gene that provides high tensile strength.</title>
        <authorList>
            <person name="Kono N."/>
            <person name="Nakamura H."/>
            <person name="Ohtoshi R."/>
            <person name="Tomita M."/>
            <person name="Numata K."/>
            <person name="Arakawa K."/>
        </authorList>
    </citation>
    <scope>NUCLEOTIDE SEQUENCE [LARGE SCALE GENOMIC DNA]</scope>
</reference>
<dbReference type="InterPro" id="IPR009003">
    <property type="entry name" value="Peptidase_S1_PA"/>
</dbReference>
<evidence type="ECO:0000256" key="1">
    <source>
        <dbReference type="SAM" id="MobiDB-lite"/>
    </source>
</evidence>
<dbReference type="Gene3D" id="2.40.10.10">
    <property type="entry name" value="Trypsin-like serine proteases"/>
    <property type="match status" value="1"/>
</dbReference>
<evidence type="ECO:0000313" key="3">
    <source>
        <dbReference type="EMBL" id="GBP00588.1"/>
    </source>
</evidence>
<protein>
    <submittedName>
        <fullName evidence="3">Proclotting enzyme</fullName>
    </submittedName>
</protein>
<organism evidence="3 4">
    <name type="scientific">Eumeta variegata</name>
    <name type="common">Bagworm moth</name>
    <name type="synonym">Eumeta japonica</name>
    <dbReference type="NCBI Taxonomy" id="151549"/>
    <lineage>
        <taxon>Eukaryota</taxon>
        <taxon>Metazoa</taxon>
        <taxon>Ecdysozoa</taxon>
        <taxon>Arthropoda</taxon>
        <taxon>Hexapoda</taxon>
        <taxon>Insecta</taxon>
        <taxon>Pterygota</taxon>
        <taxon>Neoptera</taxon>
        <taxon>Endopterygota</taxon>
        <taxon>Lepidoptera</taxon>
        <taxon>Glossata</taxon>
        <taxon>Ditrysia</taxon>
        <taxon>Tineoidea</taxon>
        <taxon>Psychidae</taxon>
        <taxon>Oiketicinae</taxon>
        <taxon>Eumeta</taxon>
    </lineage>
</organism>
<accession>A0A4C1SHC6</accession>
<feature type="region of interest" description="Disordered" evidence="1">
    <location>
        <begin position="306"/>
        <end position="370"/>
    </location>
</feature>
<dbReference type="OrthoDB" id="238681at2759"/>
<comment type="caution">
    <text evidence="3">The sequence shown here is derived from an EMBL/GenBank/DDBJ whole genome shotgun (WGS) entry which is preliminary data.</text>
</comment>
<feature type="domain" description="Serine protease gd N-terminal" evidence="2">
    <location>
        <begin position="167"/>
        <end position="222"/>
    </location>
</feature>
<name>A0A4C1SHC6_EUMVA</name>
<dbReference type="SUPFAM" id="SSF50494">
    <property type="entry name" value="Trypsin-like serine proteases"/>
    <property type="match status" value="1"/>
</dbReference>
<dbReference type="AlphaFoldDB" id="A0A4C1SHC6"/>
<sequence length="606" mass="67646">MQWSSTPLKYNARNSAALNFLRMMQCADSTLPDPPFFTRAFLFYAIATISWLTSQRQNIVHSLTAKKCVCVGICGKRCYVRIWAVDFSNSTALERKLNRVLQRSACAFVLRSLMIIFSTMVSNQRSLPTITVRAVCCATQTGHISSVGGAVSSRHLSWWERSDDGTPLSYVGRIEPAGSELQLLQDYNRGRSIGYRIHFPVTSPLPRLTDIFVNDNLFCQGTGDTLTPGRYVTTIRLRHTLYLKSGSLPANTNLPRPTGPAPAPTYPGLVTNNRDSVLYTFTDANFDDNRNGVWSSDVPEIFTFNTTRPISRPTPPQNPVYEIYPDAQQPQPWPTPFRPQPEQTILPQPAKPQSPPHKTTPTSPPKPPAAKIPCGVISGGNERIPLIFNGQSIARGDWPWLVAIYKRKDGGLTFICSGTLISERHIVSDESNEPKLDGVAAFNYGVPMATSIISSGYHIAPKYSSRRIKRAQTRWVASFNYGVSPFLPAPSSDSGYHIAPNSIIRLCSPPKYCQDESNEPKLDGLRRLITEFLWPPSSSIIRLWLPYSTKVLIKTNQTSPNSMGLRRLITSSWPPSSSIIRLWLPYSTKVLGRRIKRAQTRWGCVV</sequence>
<evidence type="ECO:0000259" key="2">
    <source>
        <dbReference type="Pfam" id="PF16030"/>
    </source>
</evidence>